<keyword evidence="2" id="KW-0732">Signal</keyword>
<evidence type="ECO:0000313" key="3">
    <source>
        <dbReference type="EMBL" id="KAH8689934.1"/>
    </source>
</evidence>
<keyword evidence="1" id="KW-1133">Transmembrane helix</keyword>
<dbReference type="Proteomes" id="UP001201262">
    <property type="component" value="Unassembled WGS sequence"/>
</dbReference>
<evidence type="ECO:0000256" key="1">
    <source>
        <dbReference type="SAM" id="Phobius"/>
    </source>
</evidence>
<reference evidence="3" key="1">
    <citation type="submission" date="2021-12" db="EMBL/GenBank/DDBJ databases">
        <title>Convergent genome expansion in fungi linked to evolution of root-endophyte symbiosis.</title>
        <authorList>
            <consortium name="DOE Joint Genome Institute"/>
            <person name="Ke Y.-H."/>
            <person name="Bonito G."/>
            <person name="Liao H.-L."/>
            <person name="Looney B."/>
            <person name="Rojas-Flechas A."/>
            <person name="Nash J."/>
            <person name="Hameed K."/>
            <person name="Schadt C."/>
            <person name="Martin F."/>
            <person name="Crous P.W."/>
            <person name="Miettinen O."/>
            <person name="Magnuson J.K."/>
            <person name="Labbe J."/>
            <person name="Jacobson D."/>
            <person name="Doktycz M.J."/>
            <person name="Veneault-Fourrey C."/>
            <person name="Kuo A."/>
            <person name="Mondo S."/>
            <person name="Calhoun S."/>
            <person name="Riley R."/>
            <person name="Ohm R."/>
            <person name="LaButti K."/>
            <person name="Andreopoulos B."/>
            <person name="Pangilinan J."/>
            <person name="Nolan M."/>
            <person name="Tritt A."/>
            <person name="Clum A."/>
            <person name="Lipzen A."/>
            <person name="Daum C."/>
            <person name="Barry K."/>
            <person name="Grigoriev I.V."/>
            <person name="Vilgalys R."/>
        </authorList>
    </citation>
    <scope>NUCLEOTIDE SEQUENCE</scope>
    <source>
        <strain evidence="3">PMI_201</strain>
    </source>
</reference>
<feature type="transmembrane region" description="Helical" evidence="1">
    <location>
        <begin position="44"/>
        <end position="70"/>
    </location>
</feature>
<evidence type="ECO:0000313" key="4">
    <source>
        <dbReference type="Proteomes" id="UP001201262"/>
    </source>
</evidence>
<keyword evidence="1" id="KW-0812">Transmembrane</keyword>
<dbReference type="EMBL" id="JAJTJA010000014">
    <property type="protein sequence ID" value="KAH8689934.1"/>
    <property type="molecule type" value="Genomic_DNA"/>
</dbReference>
<dbReference type="GeneID" id="70252777"/>
<name>A0AAD4PSZ3_9EURO</name>
<evidence type="ECO:0000256" key="2">
    <source>
        <dbReference type="SAM" id="SignalP"/>
    </source>
</evidence>
<protein>
    <submittedName>
        <fullName evidence="3">Uncharacterized protein</fullName>
    </submittedName>
</protein>
<sequence>MASPCFRNFSSLLLLLEMLGHLRDRVMAFNWISGEFVSAALRYIYSLCVLIQAMFISDLSSLFCVLFVLYSRHEPIQQSRVIPLFKAWNRLSIFIHESSNHDCHYLSWAHVHVIWGPSRHSPSKVEIHYKLNKLRAVLRCAVADVGHAAFLPLVCTFRHFSIFSVSLLNPLAS</sequence>
<dbReference type="AlphaFoldDB" id="A0AAD4PSZ3"/>
<proteinExistence type="predicted"/>
<comment type="caution">
    <text evidence="3">The sequence shown here is derived from an EMBL/GenBank/DDBJ whole genome shotgun (WGS) entry which is preliminary data.</text>
</comment>
<feature type="signal peptide" evidence="2">
    <location>
        <begin position="1"/>
        <end position="28"/>
    </location>
</feature>
<organism evidence="3 4">
    <name type="scientific">Talaromyces proteolyticus</name>
    <dbReference type="NCBI Taxonomy" id="1131652"/>
    <lineage>
        <taxon>Eukaryota</taxon>
        <taxon>Fungi</taxon>
        <taxon>Dikarya</taxon>
        <taxon>Ascomycota</taxon>
        <taxon>Pezizomycotina</taxon>
        <taxon>Eurotiomycetes</taxon>
        <taxon>Eurotiomycetidae</taxon>
        <taxon>Eurotiales</taxon>
        <taxon>Trichocomaceae</taxon>
        <taxon>Talaromyces</taxon>
        <taxon>Talaromyces sect. Bacilispori</taxon>
    </lineage>
</organism>
<feature type="chain" id="PRO_5042244685" evidence="2">
    <location>
        <begin position="29"/>
        <end position="173"/>
    </location>
</feature>
<keyword evidence="1" id="KW-0472">Membrane</keyword>
<dbReference type="RefSeq" id="XP_046066217.1">
    <property type="nucleotide sequence ID" value="XM_046222490.1"/>
</dbReference>
<accession>A0AAD4PSZ3</accession>
<gene>
    <name evidence="3" type="ORF">BGW36DRAFT_65008</name>
</gene>
<keyword evidence="4" id="KW-1185">Reference proteome</keyword>